<dbReference type="InterPro" id="IPR039702">
    <property type="entry name" value="FPS1-like"/>
</dbReference>
<dbReference type="GO" id="GO:0005737">
    <property type="term" value="C:cytoplasm"/>
    <property type="evidence" value="ECO:0007669"/>
    <property type="project" value="TreeGrafter"/>
</dbReference>
<protein>
    <submittedName>
        <fullName evidence="5">Farnesyl pyrophosphate synthetase</fullName>
    </submittedName>
</protein>
<organism evidence="5 6">
    <name type="scientific">Penicillium desertorum</name>
    <dbReference type="NCBI Taxonomy" id="1303715"/>
    <lineage>
        <taxon>Eukaryota</taxon>
        <taxon>Fungi</taxon>
        <taxon>Dikarya</taxon>
        <taxon>Ascomycota</taxon>
        <taxon>Pezizomycotina</taxon>
        <taxon>Eurotiomycetes</taxon>
        <taxon>Eurotiomycetidae</taxon>
        <taxon>Eurotiales</taxon>
        <taxon>Aspergillaceae</taxon>
        <taxon>Penicillium</taxon>
    </lineage>
</organism>
<keyword evidence="4" id="KW-0460">Magnesium</keyword>
<reference evidence="5" key="1">
    <citation type="submission" date="2022-12" db="EMBL/GenBank/DDBJ databases">
        <authorList>
            <person name="Petersen C."/>
        </authorList>
    </citation>
    <scope>NUCLEOTIDE SEQUENCE</scope>
    <source>
        <strain evidence="5">IBT 17660</strain>
    </source>
</reference>
<dbReference type="SUPFAM" id="SSF48576">
    <property type="entry name" value="Terpenoid synthases"/>
    <property type="match status" value="1"/>
</dbReference>
<dbReference type="GO" id="GO:0004337">
    <property type="term" value="F:(2E,6E)-farnesyl diphosphate synthase activity"/>
    <property type="evidence" value="ECO:0007669"/>
    <property type="project" value="TreeGrafter"/>
</dbReference>
<evidence type="ECO:0000256" key="2">
    <source>
        <dbReference type="ARBA" id="ARBA00022679"/>
    </source>
</evidence>
<dbReference type="GO" id="GO:0046872">
    <property type="term" value="F:metal ion binding"/>
    <property type="evidence" value="ECO:0007669"/>
    <property type="project" value="UniProtKB-KW"/>
</dbReference>
<dbReference type="InterPro" id="IPR000092">
    <property type="entry name" value="Polyprenyl_synt"/>
</dbReference>
<evidence type="ECO:0000313" key="6">
    <source>
        <dbReference type="Proteomes" id="UP001147760"/>
    </source>
</evidence>
<sequence>MKRLSTQCDLITAPGDNVDLGKFSMERYATIVRFKTAYYSFYLSVVLALHWLQLATADDLRWTHDISMPMGEYFQVQDDYLDLFGDPSVTGKTGTDIRENKCSWLVNQALLLASPEQHHILDEAYGRKNCQCEMNVRHVFVELDLQRVYKEFEDKRIQELQQMVEAINETDGLRKEAFMVFLSKICHRSS</sequence>
<accession>A0A9X0BME1</accession>
<evidence type="ECO:0000256" key="4">
    <source>
        <dbReference type="ARBA" id="ARBA00022842"/>
    </source>
</evidence>
<proteinExistence type="predicted"/>
<dbReference type="PROSITE" id="PS00444">
    <property type="entry name" value="POLYPRENYL_SYNTHASE_2"/>
    <property type="match status" value="1"/>
</dbReference>
<comment type="caution">
    <text evidence="5">The sequence shown here is derived from an EMBL/GenBank/DDBJ whole genome shotgun (WGS) entry which is preliminary data.</text>
</comment>
<name>A0A9X0BME1_9EURO</name>
<keyword evidence="2" id="KW-0808">Transferase</keyword>
<dbReference type="Proteomes" id="UP001147760">
    <property type="component" value="Unassembled WGS sequence"/>
</dbReference>
<reference evidence="5" key="2">
    <citation type="journal article" date="2023" name="IMA Fungus">
        <title>Comparative genomic study of the Penicillium genus elucidates a diverse pangenome and 15 lateral gene transfer events.</title>
        <authorList>
            <person name="Petersen C."/>
            <person name="Sorensen T."/>
            <person name="Nielsen M.R."/>
            <person name="Sondergaard T.E."/>
            <person name="Sorensen J.L."/>
            <person name="Fitzpatrick D.A."/>
            <person name="Frisvad J.C."/>
            <person name="Nielsen K.L."/>
        </authorList>
    </citation>
    <scope>NUCLEOTIDE SEQUENCE</scope>
    <source>
        <strain evidence="5">IBT 17660</strain>
    </source>
</reference>
<dbReference type="InterPro" id="IPR008949">
    <property type="entry name" value="Isoprenoid_synthase_dom_sf"/>
</dbReference>
<evidence type="ECO:0000256" key="3">
    <source>
        <dbReference type="ARBA" id="ARBA00022723"/>
    </source>
</evidence>
<dbReference type="Pfam" id="PF00348">
    <property type="entry name" value="polyprenyl_synt"/>
    <property type="match status" value="1"/>
</dbReference>
<gene>
    <name evidence="5" type="ORF">N7530_006223</name>
</gene>
<dbReference type="AlphaFoldDB" id="A0A9X0BME1"/>
<dbReference type="OrthoDB" id="10257492at2759"/>
<dbReference type="GO" id="GO:0043386">
    <property type="term" value="P:mycotoxin biosynthetic process"/>
    <property type="evidence" value="ECO:0007669"/>
    <property type="project" value="UniProtKB-ARBA"/>
</dbReference>
<dbReference type="GO" id="GO:0045337">
    <property type="term" value="P:farnesyl diphosphate biosynthetic process"/>
    <property type="evidence" value="ECO:0007669"/>
    <property type="project" value="TreeGrafter"/>
</dbReference>
<evidence type="ECO:0000313" key="5">
    <source>
        <dbReference type="EMBL" id="KAJ5472222.1"/>
    </source>
</evidence>
<dbReference type="PANTHER" id="PTHR11525:SF0">
    <property type="entry name" value="FARNESYL PYROPHOSPHATE SYNTHASE"/>
    <property type="match status" value="1"/>
</dbReference>
<dbReference type="GO" id="GO:0004161">
    <property type="term" value="F:dimethylallyltranstransferase activity"/>
    <property type="evidence" value="ECO:0007669"/>
    <property type="project" value="TreeGrafter"/>
</dbReference>
<dbReference type="Gene3D" id="1.10.600.10">
    <property type="entry name" value="Farnesyl Diphosphate Synthase"/>
    <property type="match status" value="1"/>
</dbReference>
<dbReference type="PANTHER" id="PTHR11525">
    <property type="entry name" value="FARNESYL-PYROPHOSPHATE SYNTHETASE"/>
    <property type="match status" value="1"/>
</dbReference>
<keyword evidence="6" id="KW-1185">Reference proteome</keyword>
<dbReference type="EMBL" id="JAPWDO010000004">
    <property type="protein sequence ID" value="KAJ5472222.1"/>
    <property type="molecule type" value="Genomic_DNA"/>
</dbReference>
<keyword evidence="3" id="KW-0479">Metal-binding</keyword>
<dbReference type="GO" id="GO:0046165">
    <property type="term" value="P:alcohol biosynthetic process"/>
    <property type="evidence" value="ECO:0007669"/>
    <property type="project" value="UniProtKB-ARBA"/>
</dbReference>
<comment type="cofactor">
    <cofactor evidence="1">
        <name>Mg(2+)</name>
        <dbReference type="ChEBI" id="CHEBI:18420"/>
    </cofactor>
</comment>
<dbReference type="InterPro" id="IPR033749">
    <property type="entry name" value="Polyprenyl_synt_CS"/>
</dbReference>
<evidence type="ECO:0000256" key="1">
    <source>
        <dbReference type="ARBA" id="ARBA00001946"/>
    </source>
</evidence>